<dbReference type="GO" id="GO:0007165">
    <property type="term" value="P:signal transduction"/>
    <property type="evidence" value="ECO:0007669"/>
    <property type="project" value="UniProtKB-KW"/>
</dbReference>
<evidence type="ECO:0000256" key="2">
    <source>
        <dbReference type="ARBA" id="ARBA00022475"/>
    </source>
</evidence>
<dbReference type="GO" id="GO:0007635">
    <property type="term" value="P:chemosensory behavior"/>
    <property type="evidence" value="ECO:0000318"/>
    <property type="project" value="GO_Central"/>
</dbReference>
<dbReference type="HOGENOM" id="CLU_060014_0_0_1"/>
<keyword evidence="4 8" id="KW-1133">Transmembrane helix</keyword>
<dbReference type="EMBL" id="AM292355">
    <property type="protein sequence ID" value="CAL23167.1"/>
    <property type="molecule type" value="Genomic_DNA"/>
</dbReference>
<keyword evidence="5 8" id="KW-0472">Membrane</keyword>
<dbReference type="Proteomes" id="UP000007266">
    <property type="component" value="Linkage group 6"/>
</dbReference>
<feature type="transmembrane region" description="Helical" evidence="8">
    <location>
        <begin position="236"/>
        <end position="257"/>
    </location>
</feature>
<evidence type="ECO:0000256" key="5">
    <source>
        <dbReference type="ARBA" id="ARBA00023136"/>
    </source>
</evidence>
<feature type="transmembrane region" description="Helical" evidence="8">
    <location>
        <begin position="25"/>
        <end position="43"/>
    </location>
</feature>
<feature type="transmembrane region" description="Helical" evidence="8">
    <location>
        <begin position="199"/>
        <end position="216"/>
    </location>
</feature>
<dbReference type="Pfam" id="PF08395">
    <property type="entry name" value="7tm_7"/>
    <property type="match status" value="1"/>
</dbReference>
<dbReference type="GO" id="GO:0050909">
    <property type="term" value="P:sensory perception of taste"/>
    <property type="evidence" value="ECO:0007669"/>
    <property type="project" value="InterPro"/>
</dbReference>
<evidence type="ECO:0000313" key="9">
    <source>
        <dbReference type="EMBL" id="ABY40604.1"/>
    </source>
</evidence>
<dbReference type="STRING" id="7070.A2AX96"/>
<dbReference type="FunCoup" id="A2AX96">
    <property type="interactions" value="37"/>
</dbReference>
<dbReference type="GO" id="GO:0043025">
    <property type="term" value="C:neuronal cell body"/>
    <property type="evidence" value="ECO:0000318"/>
    <property type="project" value="GO_Central"/>
</dbReference>
<dbReference type="KEGG" id="tca:100142144"/>
<evidence type="ECO:0000313" key="11">
    <source>
        <dbReference type="EMBL" id="EFA05773.1"/>
    </source>
</evidence>
<dbReference type="PANTHER" id="PTHR21143">
    <property type="entry name" value="INVERTEBRATE GUSTATORY RECEPTOR"/>
    <property type="match status" value="1"/>
</dbReference>
<dbReference type="AlphaFoldDB" id="A2AX96"/>
<proteinExistence type="inferred from homology"/>
<dbReference type="EMBL" id="KQ971344">
    <property type="protein sequence ID" value="EFA05773.1"/>
    <property type="molecule type" value="Genomic_DNA"/>
</dbReference>
<dbReference type="OrthoDB" id="6478931at2759"/>
<feature type="transmembrane region" description="Helical" evidence="8">
    <location>
        <begin position="96"/>
        <end position="117"/>
    </location>
</feature>
<feature type="transmembrane region" description="Helical" evidence="8">
    <location>
        <begin position="55"/>
        <end position="75"/>
    </location>
</feature>
<dbReference type="InterPro" id="IPR013604">
    <property type="entry name" value="7TM_chemorcpt"/>
</dbReference>
<comment type="similarity">
    <text evidence="8">Belongs to the insect chemoreceptor superfamily. Gustatory receptor (GR) family.</text>
</comment>
<dbReference type="CTD" id="100142144"/>
<organism evidence="10">
    <name type="scientific">Tribolium castaneum</name>
    <name type="common">Red flour beetle</name>
    <dbReference type="NCBI Taxonomy" id="7070"/>
    <lineage>
        <taxon>Eukaryota</taxon>
        <taxon>Metazoa</taxon>
        <taxon>Ecdysozoa</taxon>
        <taxon>Arthropoda</taxon>
        <taxon>Hexapoda</taxon>
        <taxon>Insecta</taxon>
        <taxon>Pterygota</taxon>
        <taxon>Neoptera</taxon>
        <taxon>Endopterygota</taxon>
        <taxon>Coleoptera</taxon>
        <taxon>Polyphaga</taxon>
        <taxon>Cucujiformia</taxon>
        <taxon>Tenebrionidae</taxon>
        <taxon>Tenebrionidae incertae sedis</taxon>
        <taxon>Tribolium</taxon>
    </lineage>
</organism>
<keyword evidence="7 8" id="KW-0807">Transducer</keyword>
<protein>
    <recommendedName>
        <fullName evidence="8">Gustatory receptor</fullName>
    </recommendedName>
</protein>
<gene>
    <name evidence="10" type="primary">gr34</name>
    <name evidence="9" type="synonym">Gr88</name>
    <name evidence="11" type="synonym">TcGr48</name>
    <name evidence="11" type="ORF">TcasGA2_TC030146</name>
</gene>
<comment type="function">
    <text evidence="8">Gustatory receptor which mediates acceptance or avoidance behavior, depending on its substrates.</text>
</comment>
<reference evidence="11" key="6">
    <citation type="submission" date="2014-11" db="EMBL/GenBank/DDBJ databases">
        <title>Tools and pipelines for BioNano data: molecule assembly pipeline and FASTA super scaffolding tool.</title>
        <authorList>
            <person name="Shelton J.M."/>
            <person name="Herndon N."/>
            <person name="Coleman C."/>
            <person name="Lu N."/>
            <person name="Brown S.J."/>
        </authorList>
    </citation>
    <scope>NUCLEOTIDE SEQUENCE</scope>
    <source>
        <strain evidence="11">Georgia GA2</strain>
    </source>
</reference>
<evidence type="ECO:0000313" key="12">
    <source>
        <dbReference type="Proteomes" id="UP000007266"/>
    </source>
</evidence>
<dbReference type="InParanoid" id="A2AX96"/>
<evidence type="ECO:0000256" key="8">
    <source>
        <dbReference type="RuleBase" id="RU363108"/>
    </source>
</evidence>
<reference evidence="11 12" key="4">
    <citation type="journal article" date="2008" name="Nature">
        <title>The genome of the model beetle and pest Tribolium castaneum.</title>
        <authorList>
            <consortium name="Tribolium Genome Sequencing Consortium"/>
            <person name="Richards S."/>
            <person name="Gibbs R.A."/>
            <person name="Weinstock G.M."/>
            <person name="Brown S.J."/>
            <person name="Denell R."/>
            <person name="Beeman R.W."/>
            <person name="Gibbs R."/>
            <person name="Beeman R.W."/>
            <person name="Brown S.J."/>
            <person name="Bucher G."/>
            <person name="Friedrich M."/>
            <person name="Grimmelikhuijzen C.J."/>
            <person name="Klingler M."/>
            <person name="Lorenzen M."/>
            <person name="Richards S."/>
            <person name="Roth S."/>
            <person name="Schroder R."/>
            <person name="Tautz D."/>
            <person name="Zdobnov E.M."/>
            <person name="Muzny D."/>
            <person name="Gibbs R.A."/>
            <person name="Weinstock G.M."/>
            <person name="Attaway T."/>
            <person name="Bell S."/>
            <person name="Buhay C.J."/>
            <person name="Chandrabose M.N."/>
            <person name="Chavez D."/>
            <person name="Clerk-Blankenburg K.P."/>
            <person name="Cree A."/>
            <person name="Dao M."/>
            <person name="Davis C."/>
            <person name="Chacko J."/>
            <person name="Dinh H."/>
            <person name="Dugan-Rocha S."/>
            <person name="Fowler G."/>
            <person name="Garner T.T."/>
            <person name="Garnes J."/>
            <person name="Gnirke A."/>
            <person name="Hawes A."/>
            <person name="Hernandez J."/>
            <person name="Hines S."/>
            <person name="Holder M."/>
            <person name="Hume J."/>
            <person name="Jhangiani S.N."/>
            <person name="Joshi V."/>
            <person name="Khan Z.M."/>
            <person name="Jackson L."/>
            <person name="Kovar C."/>
            <person name="Kowis A."/>
            <person name="Lee S."/>
            <person name="Lewis L.R."/>
            <person name="Margolis J."/>
            <person name="Morgan M."/>
            <person name="Nazareth L.V."/>
            <person name="Nguyen N."/>
            <person name="Okwuonu G."/>
            <person name="Parker D."/>
            <person name="Richards S."/>
            <person name="Ruiz S.J."/>
            <person name="Santibanez J."/>
            <person name="Savard J."/>
            <person name="Scherer S.E."/>
            <person name="Schneider B."/>
            <person name="Sodergren E."/>
            <person name="Tautz D."/>
            <person name="Vattahil S."/>
            <person name="Villasana D."/>
            <person name="White C.S."/>
            <person name="Wright R."/>
            <person name="Park Y."/>
            <person name="Beeman R.W."/>
            <person name="Lord J."/>
            <person name="Oppert B."/>
            <person name="Lorenzen M."/>
            <person name="Brown S."/>
            <person name="Wang L."/>
            <person name="Savard J."/>
            <person name="Tautz D."/>
            <person name="Richards S."/>
            <person name="Weinstock G."/>
            <person name="Gibbs R.A."/>
            <person name="Liu Y."/>
            <person name="Worley K."/>
            <person name="Weinstock G."/>
            <person name="Elsik C.G."/>
            <person name="Reese J.T."/>
            <person name="Elhaik E."/>
            <person name="Landan G."/>
            <person name="Graur D."/>
            <person name="Arensburger P."/>
            <person name="Atkinson P."/>
            <person name="Beeman R.W."/>
            <person name="Beidler J."/>
            <person name="Brown S.J."/>
            <person name="Demuth J.P."/>
            <person name="Drury D.W."/>
            <person name="Du Y.Z."/>
            <person name="Fujiwara H."/>
            <person name="Lorenzen M."/>
            <person name="Maselli V."/>
            <person name="Osanai M."/>
            <person name="Park Y."/>
            <person name="Robertson H.M."/>
            <person name="Tu Z."/>
            <person name="Wang J.J."/>
            <person name="Wang S."/>
            <person name="Richards S."/>
            <person name="Song H."/>
            <person name="Zhang L."/>
            <person name="Sodergren E."/>
            <person name="Werner D."/>
            <person name="Stanke M."/>
            <person name="Morgenstern B."/>
            <person name="Solovyev V."/>
            <person name="Kosarev P."/>
            <person name="Brown G."/>
            <person name="Chen H.C."/>
            <person name="Ermolaeva O."/>
            <person name="Hlavina W."/>
            <person name="Kapustin Y."/>
            <person name="Kiryutin B."/>
            <person name="Kitts P."/>
            <person name="Maglott D."/>
            <person name="Pruitt K."/>
            <person name="Sapojnikov V."/>
            <person name="Souvorov A."/>
            <person name="Mackey A.J."/>
            <person name="Waterhouse R.M."/>
            <person name="Wyder S."/>
            <person name="Zdobnov E.M."/>
            <person name="Zdobnov E.M."/>
            <person name="Wyder S."/>
            <person name="Kriventseva E.V."/>
            <person name="Kadowaki T."/>
            <person name="Bork P."/>
            <person name="Aranda M."/>
            <person name="Bao R."/>
            <person name="Beermann A."/>
            <person name="Berns N."/>
            <person name="Bolognesi R."/>
            <person name="Bonneton F."/>
            <person name="Bopp D."/>
            <person name="Brown S.J."/>
            <person name="Bucher G."/>
            <person name="Butts T."/>
            <person name="Chaumot A."/>
            <person name="Denell R.E."/>
            <person name="Ferrier D.E."/>
            <person name="Friedrich M."/>
            <person name="Gordon C.M."/>
            <person name="Jindra M."/>
            <person name="Klingler M."/>
            <person name="Lan Q."/>
            <person name="Lattorff H.M."/>
            <person name="Laudet V."/>
            <person name="von Levetsow C."/>
            <person name="Liu Z."/>
            <person name="Lutz R."/>
            <person name="Lynch J.A."/>
            <person name="da Fonseca R.N."/>
            <person name="Posnien N."/>
            <person name="Reuter R."/>
            <person name="Roth S."/>
            <person name="Savard J."/>
            <person name="Schinko J.B."/>
            <person name="Schmitt C."/>
            <person name="Schoppmeier M."/>
            <person name="Schroder R."/>
            <person name="Shippy T.D."/>
            <person name="Simonnet F."/>
            <person name="Marques-Souza H."/>
            <person name="Tautz D."/>
            <person name="Tomoyasu Y."/>
            <person name="Trauner J."/>
            <person name="Van der Zee M."/>
            <person name="Vervoort M."/>
            <person name="Wittkopp N."/>
            <person name="Wimmer E.A."/>
            <person name="Yang X."/>
            <person name="Jones A.K."/>
            <person name="Sattelle D.B."/>
            <person name="Ebert P.R."/>
            <person name="Nelson D."/>
            <person name="Scott J.G."/>
            <person name="Beeman R.W."/>
            <person name="Muthukrishnan S."/>
            <person name="Kramer K.J."/>
            <person name="Arakane Y."/>
            <person name="Beeman R.W."/>
            <person name="Zhu Q."/>
            <person name="Hogenkamp D."/>
            <person name="Dixit R."/>
            <person name="Oppert B."/>
            <person name="Jiang H."/>
            <person name="Zou Z."/>
            <person name="Marshall J."/>
            <person name="Elpidina E."/>
            <person name="Vinokurov K."/>
            <person name="Oppert C."/>
            <person name="Zou Z."/>
            <person name="Evans J."/>
            <person name="Lu Z."/>
            <person name="Zhao P."/>
            <person name="Sumathipala N."/>
            <person name="Altincicek B."/>
            <person name="Vilcinskas A."/>
            <person name="Williams M."/>
            <person name="Hultmark D."/>
            <person name="Hetru C."/>
            <person name="Jiang H."/>
            <person name="Grimmelikhuijzen C.J."/>
            <person name="Hauser F."/>
            <person name="Cazzamali G."/>
            <person name="Williamson M."/>
            <person name="Park Y."/>
            <person name="Li B."/>
            <person name="Tanaka Y."/>
            <person name="Predel R."/>
            <person name="Neupert S."/>
            <person name="Schachtner J."/>
            <person name="Verleyen P."/>
            <person name="Raible F."/>
            <person name="Bork P."/>
            <person name="Friedrich M."/>
            <person name="Walden K.K."/>
            <person name="Robertson H.M."/>
            <person name="Angeli S."/>
            <person name="Foret S."/>
            <person name="Bucher G."/>
            <person name="Schuetz S."/>
            <person name="Maleszka R."/>
            <person name="Wimmer E.A."/>
            <person name="Beeman R.W."/>
            <person name="Lorenzen M."/>
            <person name="Tomoyasu Y."/>
            <person name="Miller S.C."/>
            <person name="Grossmann D."/>
            <person name="Bucher G."/>
        </authorList>
    </citation>
    <scope>NUCLEOTIDE SEQUENCE [LARGE SCALE GENOMIC DNA]</scope>
    <source>
        <strain evidence="11 12">Georgia GA2</strain>
    </source>
</reference>
<evidence type="ECO:0000256" key="7">
    <source>
        <dbReference type="ARBA" id="ARBA00023224"/>
    </source>
</evidence>
<reference evidence="10" key="2">
    <citation type="journal article" date="2007" name="PLoS ONE">
        <title>A Family of Chemoreceptors in Tribolium castaneum (Tenebrionidae: Coleoptera).</title>
        <authorList>
            <person name="Abdel-Latief M."/>
        </authorList>
    </citation>
    <scope>NUCLEOTIDE SEQUENCE</scope>
</reference>
<accession>A2AX96</accession>
<dbReference type="GO" id="GO:0005886">
    <property type="term" value="C:plasma membrane"/>
    <property type="evidence" value="ECO:0007669"/>
    <property type="project" value="UniProtKB-SubCell"/>
</dbReference>
<keyword evidence="3 8" id="KW-0812">Transmembrane</keyword>
<name>A2AX96_TRICA</name>
<dbReference type="GO" id="GO:0030424">
    <property type="term" value="C:axon"/>
    <property type="evidence" value="ECO:0000318"/>
    <property type="project" value="GO_Central"/>
</dbReference>
<evidence type="ECO:0000313" key="10">
    <source>
        <dbReference type="EMBL" id="CAL23167.1"/>
    </source>
</evidence>
<sequence length="324" mass="38148">MSSQLLKLTHDALKILGIGPKSNKIYSFLLLTTLTLLVILSSIDRPYLKSYTYIKLVVSVLMDFIAYFFNFWTILFSRSDFFQQFECDNEPKLRHYLIFIFVNVFFWVIILMSNYAFTRIILLKSVLEIVIIDIEIYSQFLYGFMIYLILDTIKSKYRQMHRLLANYKVITSDEFFYLVSKIESLACELKNTVDDFNDIFGISFLLIISYSTLHFVNYIDDLFFFRFEKSKFEPFLISNISLVSLIFLFNCTLIIMCDCVRSEASKVVKNAQKLRHKFDLKTLVLNFPKFTAGGFFHVKKSTIFSILNTVSTLLIVMVQFDKER</sequence>
<reference evidence="11 12" key="5">
    <citation type="journal article" date="2010" name="Nucleic Acids Res.">
        <title>BeetleBase in 2010: revisions to provide comprehensive genomic information for Tribolium castaneum.</title>
        <authorList>
            <person name="Kim H.S."/>
            <person name="Murphy T."/>
            <person name="Xia J."/>
            <person name="Caragea D."/>
            <person name="Park Y."/>
            <person name="Beeman R.W."/>
            <person name="Lorenzen M.D."/>
            <person name="Butcher S."/>
            <person name="Manak J.R."/>
            <person name="Brown S.J."/>
        </authorList>
    </citation>
    <scope>GENOME REANNOTATION</scope>
    <source>
        <strain evidence="11 12">Georgia GA2</strain>
    </source>
</reference>
<dbReference type="GeneID" id="100142144"/>
<evidence type="ECO:0000256" key="3">
    <source>
        <dbReference type="ARBA" id="ARBA00022692"/>
    </source>
</evidence>
<reference evidence="9" key="3">
    <citation type="submission" date="2007-09" db="EMBL/GenBank/DDBJ databases">
        <title>Characterization of Tribolium castaneum chemoreceptors.</title>
        <authorList>
            <person name="Abdel-latief M."/>
        </authorList>
    </citation>
    <scope>NUCLEOTIDE SEQUENCE</scope>
    <source>
        <tissue evidence="9">Gustatory organ</tissue>
    </source>
</reference>
<reference evidence="10" key="1">
    <citation type="submission" date="2006-07" db="EMBL/GenBank/DDBJ databases">
        <authorList>
            <person name="Abdel-latief M."/>
        </authorList>
    </citation>
    <scope>NUCLEOTIDE SEQUENCE</scope>
</reference>
<dbReference type="PANTHER" id="PTHR21143:SF104">
    <property type="entry name" value="GUSTATORY RECEPTOR 8A-RELATED"/>
    <property type="match status" value="1"/>
</dbReference>
<dbReference type="GO" id="GO:0008049">
    <property type="term" value="P:male courtship behavior"/>
    <property type="evidence" value="ECO:0000318"/>
    <property type="project" value="GO_Central"/>
</dbReference>
<evidence type="ECO:0000256" key="1">
    <source>
        <dbReference type="ARBA" id="ARBA00004651"/>
    </source>
</evidence>
<feature type="transmembrane region" description="Helical" evidence="8">
    <location>
        <begin position="129"/>
        <end position="150"/>
    </location>
</feature>
<keyword evidence="12" id="KW-1185">Reference proteome</keyword>
<evidence type="ECO:0000256" key="4">
    <source>
        <dbReference type="ARBA" id="ARBA00022989"/>
    </source>
</evidence>
<comment type="caution">
    <text evidence="8">Lacks conserved residue(s) required for the propagation of feature annotation.</text>
</comment>
<evidence type="ECO:0000256" key="6">
    <source>
        <dbReference type="ARBA" id="ARBA00023170"/>
    </source>
</evidence>
<dbReference type="RefSeq" id="NP_001137598.1">
    <property type="nucleotide sequence ID" value="NM_001144126.1"/>
</dbReference>
<dbReference type="EMBL" id="EU170079">
    <property type="protein sequence ID" value="ABY40604.1"/>
    <property type="molecule type" value="Genomic_DNA"/>
</dbReference>
<keyword evidence="6 8" id="KW-0675">Receptor</keyword>
<keyword evidence="2 8" id="KW-1003">Cell membrane</keyword>
<dbReference type="GO" id="GO:0030425">
    <property type="term" value="C:dendrite"/>
    <property type="evidence" value="ECO:0000318"/>
    <property type="project" value="GO_Central"/>
</dbReference>
<comment type="subcellular location">
    <subcellularLocation>
        <location evidence="1 8">Cell membrane</location>
        <topology evidence="1 8">Multi-pass membrane protein</topology>
    </subcellularLocation>
</comment>